<dbReference type="Proteomes" id="UP000019918">
    <property type="component" value="Unassembled WGS sequence"/>
</dbReference>
<dbReference type="PATRIC" id="fig|69222.5.peg.3234"/>
<keyword evidence="2" id="KW-1185">Reference proteome</keyword>
<reference evidence="1 2" key="1">
    <citation type="submission" date="2014-02" db="EMBL/GenBank/DDBJ databases">
        <title>Draft genome of Erwinia mallotivora strain BT-MARDI, a papaya dieback pathogen.</title>
        <authorList>
            <person name="Redzuan R."/>
            <person name="Abu Bakar N."/>
            <person name="Badrun R."/>
            <person name="Mohd Raih M.F."/>
            <person name="Rozano L."/>
            <person name="Mat Amin N."/>
        </authorList>
    </citation>
    <scope>NUCLEOTIDE SEQUENCE [LARGE SCALE GENOMIC DNA]</scope>
    <source>
        <strain evidence="1 2">BT-MARDI</strain>
    </source>
</reference>
<dbReference type="AlphaFoldDB" id="A0A014M918"/>
<comment type="caution">
    <text evidence="1">The sequence shown here is derived from an EMBL/GenBank/DDBJ whole genome shotgun (WGS) entry which is preliminary data.</text>
</comment>
<gene>
    <name evidence="1" type="ORF">BG55_15850</name>
</gene>
<evidence type="ECO:0000313" key="1">
    <source>
        <dbReference type="EMBL" id="EXU74579.1"/>
    </source>
</evidence>
<evidence type="ECO:0000313" key="2">
    <source>
        <dbReference type="Proteomes" id="UP000019918"/>
    </source>
</evidence>
<organism evidence="1 2">
    <name type="scientific">Erwinia mallotivora</name>
    <dbReference type="NCBI Taxonomy" id="69222"/>
    <lineage>
        <taxon>Bacteria</taxon>
        <taxon>Pseudomonadati</taxon>
        <taxon>Pseudomonadota</taxon>
        <taxon>Gammaproteobacteria</taxon>
        <taxon>Enterobacterales</taxon>
        <taxon>Erwiniaceae</taxon>
        <taxon>Erwinia</taxon>
    </lineage>
</organism>
<protein>
    <submittedName>
        <fullName evidence="1">DNA gyrase subunit B</fullName>
    </submittedName>
</protein>
<proteinExistence type="predicted"/>
<dbReference type="STRING" id="69222.BG55_15850"/>
<accession>A0A014M918</accession>
<name>A0A014M918_9GAMM</name>
<dbReference type="EMBL" id="JFHN01000056">
    <property type="protein sequence ID" value="EXU74579.1"/>
    <property type="molecule type" value="Genomic_DNA"/>
</dbReference>
<sequence length="186" mass="20995">MQRLKHTASVLLMVAWPIVIWLALTHPGWRWLLPLAAVLFILRLMMLNGGKGVLALAGRGVALIGVLLSVVSLLLSNYHLLLWYPVVVNAGMLLLFGCSLFSTMPLVERLARLREPELSADGVAWTRQVTRVWCLFFIFNGSVALATCLSNNLLWWTWWNGLIGYLLMGLLMAGEWLLRQRLIKQT</sequence>
<dbReference type="RefSeq" id="WP_034939042.1">
    <property type="nucleotide sequence ID" value="NZ_JFHN01000056.1"/>
</dbReference>